<evidence type="ECO:0000256" key="1">
    <source>
        <dbReference type="SAM" id="Coils"/>
    </source>
</evidence>
<reference evidence="3 4" key="1">
    <citation type="submission" date="2019-11" db="EMBL/GenBank/DDBJ databases">
        <title>Genome sequences of 17 halophilic strains isolated from different environments.</title>
        <authorList>
            <person name="Furrow R.E."/>
        </authorList>
    </citation>
    <scope>NUCLEOTIDE SEQUENCE [LARGE SCALE GENOMIC DNA]</scope>
    <source>
        <strain evidence="3 4">22506_14_FS</strain>
    </source>
</reference>
<evidence type="ECO:0000313" key="4">
    <source>
        <dbReference type="Proteomes" id="UP000447833"/>
    </source>
</evidence>
<evidence type="ECO:0000313" key="3">
    <source>
        <dbReference type="EMBL" id="MYL65318.1"/>
    </source>
</evidence>
<proteinExistence type="predicted"/>
<feature type="coiled-coil region" evidence="1">
    <location>
        <begin position="67"/>
        <end position="94"/>
    </location>
</feature>
<keyword evidence="2" id="KW-0812">Transmembrane</keyword>
<sequence length="133" mass="14494">MSQTYSGGSQNKLFKAVLIGGLAGALISLLDRGTRESIQNGSKKAGSVLRDVKNNPSYYTDKWKQTVDDASELMKEVQDDISTLSEKFNGLKESSVEAFNLVKETQHDLKEIGSRVVEAGEELTGNNGDPMTH</sequence>
<accession>A0A845F3J7</accession>
<dbReference type="RefSeq" id="WP_098446278.1">
    <property type="nucleotide sequence ID" value="NZ_WMEY01000006.1"/>
</dbReference>
<evidence type="ECO:0008006" key="5">
    <source>
        <dbReference type="Google" id="ProtNLM"/>
    </source>
</evidence>
<keyword evidence="2" id="KW-0472">Membrane</keyword>
<keyword evidence="2" id="KW-1133">Transmembrane helix</keyword>
<evidence type="ECO:0000256" key="2">
    <source>
        <dbReference type="SAM" id="Phobius"/>
    </source>
</evidence>
<protein>
    <recommendedName>
        <fullName evidence="5">YtxH domain-containing protein</fullName>
    </recommendedName>
</protein>
<organism evidence="3 4">
    <name type="scientific">Guptibacillus hwajinpoensis</name>
    <dbReference type="NCBI Taxonomy" id="208199"/>
    <lineage>
        <taxon>Bacteria</taxon>
        <taxon>Bacillati</taxon>
        <taxon>Bacillota</taxon>
        <taxon>Bacilli</taxon>
        <taxon>Bacillales</taxon>
        <taxon>Guptibacillaceae</taxon>
        <taxon>Guptibacillus</taxon>
    </lineage>
</organism>
<dbReference type="Proteomes" id="UP000447833">
    <property type="component" value="Unassembled WGS sequence"/>
</dbReference>
<feature type="transmembrane region" description="Helical" evidence="2">
    <location>
        <begin position="12"/>
        <end position="30"/>
    </location>
</feature>
<gene>
    <name evidence="3" type="ORF">GLW07_18325</name>
</gene>
<dbReference type="EMBL" id="WMEY01000006">
    <property type="protein sequence ID" value="MYL65318.1"/>
    <property type="molecule type" value="Genomic_DNA"/>
</dbReference>
<name>A0A845F3J7_9BACL</name>
<dbReference type="AlphaFoldDB" id="A0A845F3J7"/>
<keyword evidence="1" id="KW-0175">Coiled coil</keyword>
<comment type="caution">
    <text evidence="3">The sequence shown here is derived from an EMBL/GenBank/DDBJ whole genome shotgun (WGS) entry which is preliminary data.</text>
</comment>